<dbReference type="OrthoDB" id="4822551at2"/>
<protein>
    <submittedName>
        <fullName evidence="3">VanZ-like protein</fullName>
    </submittedName>
</protein>
<dbReference type="InterPro" id="IPR006976">
    <property type="entry name" value="VanZ-like"/>
</dbReference>
<feature type="transmembrane region" description="Helical" evidence="1">
    <location>
        <begin position="146"/>
        <end position="163"/>
    </location>
</feature>
<keyword evidence="1" id="KW-1133">Transmembrane helix</keyword>
<evidence type="ECO:0000313" key="4">
    <source>
        <dbReference type="Proteomes" id="UP000003573"/>
    </source>
</evidence>
<evidence type="ECO:0000313" key="3">
    <source>
        <dbReference type="EMBL" id="EHJ52734.1"/>
    </source>
</evidence>
<dbReference type="eggNOG" id="COG4767">
    <property type="taxonomic scope" value="Bacteria"/>
</dbReference>
<dbReference type="PANTHER" id="PTHR36834:SF2">
    <property type="entry name" value="MEMBRANE PROTEIN"/>
    <property type="match status" value="1"/>
</dbReference>
<dbReference type="EMBL" id="AEUW02000001">
    <property type="protein sequence ID" value="EHJ52734.1"/>
    <property type="molecule type" value="Genomic_DNA"/>
</dbReference>
<keyword evidence="1" id="KW-0812">Transmembrane</keyword>
<organism evidence="3 4">
    <name type="scientific">Streptococcus macacae NCTC 11558</name>
    <dbReference type="NCBI Taxonomy" id="764298"/>
    <lineage>
        <taxon>Bacteria</taxon>
        <taxon>Bacillati</taxon>
        <taxon>Bacillota</taxon>
        <taxon>Bacilli</taxon>
        <taxon>Lactobacillales</taxon>
        <taxon>Streptococcaceae</taxon>
        <taxon>Streptococcus</taxon>
    </lineage>
</organism>
<name>G5JWQ3_9STRE</name>
<keyword evidence="4" id="KW-1185">Reference proteome</keyword>
<dbReference type="Pfam" id="PF04892">
    <property type="entry name" value="VanZ"/>
    <property type="match status" value="1"/>
</dbReference>
<dbReference type="InterPro" id="IPR053150">
    <property type="entry name" value="Teicoplanin_resist-assoc"/>
</dbReference>
<dbReference type="STRING" id="764298.STRMA_1189"/>
<keyword evidence="1" id="KW-0472">Membrane</keyword>
<accession>G5JWQ3</accession>
<reference evidence="3 4" key="1">
    <citation type="journal article" date="2014" name="Int. J. Syst. Evol. Microbiol.">
        <title>Phylogenomics and the dynamic genome evolution of the genus Streptococcus.</title>
        <authorList>
            <consortium name="The Broad Institute Genome Sequencing Platform"/>
            <person name="Richards V.P."/>
            <person name="Palmer S.R."/>
            <person name="Pavinski Bitar P.D."/>
            <person name="Qin X."/>
            <person name="Weinstock G.M."/>
            <person name="Highlander S.K."/>
            <person name="Town C.D."/>
            <person name="Burne R.A."/>
            <person name="Stanhope M.J."/>
        </authorList>
    </citation>
    <scope>NUCLEOTIDE SEQUENCE [LARGE SCALE GENOMIC DNA]</scope>
    <source>
        <strain evidence="3 4">NCTC 11558</strain>
    </source>
</reference>
<evidence type="ECO:0000259" key="2">
    <source>
        <dbReference type="Pfam" id="PF04892"/>
    </source>
</evidence>
<feature type="transmembrane region" description="Helical" evidence="1">
    <location>
        <begin position="20"/>
        <end position="38"/>
    </location>
</feature>
<feature type="domain" description="VanZ-like" evidence="2">
    <location>
        <begin position="26"/>
        <end position="162"/>
    </location>
</feature>
<dbReference type="PANTHER" id="PTHR36834">
    <property type="entry name" value="MEMBRANE PROTEIN-RELATED"/>
    <property type="match status" value="1"/>
</dbReference>
<sequence>MLLFGLLNEKAQLTSRGKWLVKGLLFIYLCLLVYMCFWPQHHLTTVKTPGIQHFGRIVVLLIPFNSFVNFAELRNGWEVFWVLGQNAVNIFLLFPLMLSLLILFPKIRNWQRVLYLSFGISLAIETTQVFLDLFIDANRVFEIDDLWTNTLGGLLAFFCYFFAERKLKKFAKTEHNK</sequence>
<dbReference type="AlphaFoldDB" id="G5JWQ3"/>
<dbReference type="Proteomes" id="UP000003573">
    <property type="component" value="Unassembled WGS sequence"/>
</dbReference>
<proteinExistence type="predicted"/>
<feature type="transmembrane region" description="Helical" evidence="1">
    <location>
        <begin position="113"/>
        <end position="134"/>
    </location>
</feature>
<comment type="caution">
    <text evidence="3">The sequence shown here is derived from an EMBL/GenBank/DDBJ whole genome shotgun (WGS) entry which is preliminary data.</text>
</comment>
<evidence type="ECO:0000256" key="1">
    <source>
        <dbReference type="SAM" id="Phobius"/>
    </source>
</evidence>
<gene>
    <name evidence="3" type="ORF">STRMA_1189</name>
</gene>
<feature type="transmembrane region" description="Helical" evidence="1">
    <location>
        <begin position="80"/>
        <end position="104"/>
    </location>
</feature>